<proteinExistence type="predicted"/>
<feature type="non-terminal residue" evidence="1">
    <location>
        <position position="88"/>
    </location>
</feature>
<dbReference type="STRING" id="47427.A0A2H3D1E9"/>
<name>A0A2H3D1E9_ARMGA</name>
<feature type="non-terminal residue" evidence="1">
    <location>
        <position position="1"/>
    </location>
</feature>
<sequence length="88" mass="9880">VLSALISYFKSQGESKRLAVVTPTGTSATLVKGSTYHFMFRINDNRGDSISRKTMAEVMERLNGVEYIFVDKVLMLSSVDMFRISSHL</sequence>
<protein>
    <recommendedName>
        <fullName evidence="3">ATP-dependent DNA helicase</fullName>
    </recommendedName>
</protein>
<dbReference type="OrthoDB" id="432234at2759"/>
<reference evidence="2" key="1">
    <citation type="journal article" date="2017" name="Nat. Ecol. Evol.">
        <title>Genome expansion and lineage-specific genetic innovations in the forest pathogenic fungi Armillaria.</title>
        <authorList>
            <person name="Sipos G."/>
            <person name="Prasanna A.N."/>
            <person name="Walter M.C."/>
            <person name="O'Connor E."/>
            <person name="Balint B."/>
            <person name="Krizsan K."/>
            <person name="Kiss B."/>
            <person name="Hess J."/>
            <person name="Varga T."/>
            <person name="Slot J."/>
            <person name="Riley R."/>
            <person name="Boka B."/>
            <person name="Rigling D."/>
            <person name="Barry K."/>
            <person name="Lee J."/>
            <person name="Mihaltcheva S."/>
            <person name="LaButti K."/>
            <person name="Lipzen A."/>
            <person name="Waldron R."/>
            <person name="Moloney N.M."/>
            <person name="Sperisen C."/>
            <person name="Kredics L."/>
            <person name="Vagvoelgyi C."/>
            <person name="Patrignani A."/>
            <person name="Fitzpatrick D."/>
            <person name="Nagy I."/>
            <person name="Doyle S."/>
            <person name="Anderson J.B."/>
            <person name="Grigoriev I.V."/>
            <person name="Gueldener U."/>
            <person name="Muensterkoetter M."/>
            <person name="Nagy L.G."/>
        </authorList>
    </citation>
    <scope>NUCLEOTIDE SEQUENCE [LARGE SCALE GENOMIC DNA]</scope>
    <source>
        <strain evidence="2">Ar21-2</strain>
    </source>
</reference>
<evidence type="ECO:0000313" key="2">
    <source>
        <dbReference type="Proteomes" id="UP000217790"/>
    </source>
</evidence>
<dbReference type="EMBL" id="KZ293670">
    <property type="protein sequence ID" value="PBK89119.1"/>
    <property type="molecule type" value="Genomic_DNA"/>
</dbReference>
<dbReference type="Proteomes" id="UP000217790">
    <property type="component" value="Unassembled WGS sequence"/>
</dbReference>
<dbReference type="InParanoid" id="A0A2H3D1E9"/>
<dbReference type="InterPro" id="IPR027417">
    <property type="entry name" value="P-loop_NTPase"/>
</dbReference>
<evidence type="ECO:0000313" key="1">
    <source>
        <dbReference type="EMBL" id="PBK89119.1"/>
    </source>
</evidence>
<dbReference type="Gene3D" id="3.40.50.300">
    <property type="entry name" value="P-loop containing nucleotide triphosphate hydrolases"/>
    <property type="match status" value="1"/>
</dbReference>
<evidence type="ECO:0008006" key="3">
    <source>
        <dbReference type="Google" id="ProtNLM"/>
    </source>
</evidence>
<keyword evidence="2" id="KW-1185">Reference proteome</keyword>
<organism evidence="1 2">
    <name type="scientific">Armillaria gallica</name>
    <name type="common">Bulbous honey fungus</name>
    <name type="synonym">Armillaria bulbosa</name>
    <dbReference type="NCBI Taxonomy" id="47427"/>
    <lineage>
        <taxon>Eukaryota</taxon>
        <taxon>Fungi</taxon>
        <taxon>Dikarya</taxon>
        <taxon>Basidiomycota</taxon>
        <taxon>Agaricomycotina</taxon>
        <taxon>Agaricomycetes</taxon>
        <taxon>Agaricomycetidae</taxon>
        <taxon>Agaricales</taxon>
        <taxon>Marasmiineae</taxon>
        <taxon>Physalacriaceae</taxon>
        <taxon>Armillaria</taxon>
    </lineage>
</organism>
<accession>A0A2H3D1E9</accession>
<dbReference type="AlphaFoldDB" id="A0A2H3D1E9"/>
<gene>
    <name evidence="1" type="ORF">ARMGADRAFT_907804</name>
</gene>